<reference evidence="6 7" key="1">
    <citation type="submission" date="2024-09" db="EMBL/GenBank/DDBJ databases">
        <title>Chromosome-scale assembly of Riccia fluitans.</title>
        <authorList>
            <person name="Paukszto L."/>
            <person name="Sawicki J."/>
            <person name="Karawczyk K."/>
            <person name="Piernik-Szablinska J."/>
            <person name="Szczecinska M."/>
            <person name="Mazdziarz M."/>
        </authorList>
    </citation>
    <scope>NUCLEOTIDE SEQUENCE [LARGE SCALE GENOMIC DNA]</scope>
    <source>
        <strain evidence="6">Rf_01</strain>
        <tissue evidence="6">Aerial parts of the thallus</tissue>
    </source>
</reference>
<dbReference type="Proteomes" id="UP001605036">
    <property type="component" value="Unassembled WGS sequence"/>
</dbReference>
<dbReference type="FunFam" id="1.25.40.10:FF:000020">
    <property type="entry name" value="Stress-induced phosphoprotein 1"/>
    <property type="match status" value="1"/>
</dbReference>
<sequence length="141" mass="15365">MAEKEGGTETAPSLKDQGNAHYKSGNYLKAAAVYTQAIKADPNNATLYSNRSAAFLNLSKVTKALADAEMTVKLNPTWEKGYFRKGCALEAAERYEEALAVYREALEKSPQSTEVATKIKRLTTLVRDKKRSQGKSSSGAV</sequence>
<keyword evidence="3" id="KW-0677">Repeat</keyword>
<evidence type="ECO:0000256" key="2">
    <source>
        <dbReference type="ARBA" id="ARBA00022490"/>
    </source>
</evidence>
<keyword evidence="2" id="KW-0963">Cytoplasm</keyword>
<comment type="caution">
    <text evidence="6">The sequence shown here is derived from an EMBL/GenBank/DDBJ whole genome shotgun (WGS) entry which is preliminary data.</text>
</comment>
<protein>
    <submittedName>
        <fullName evidence="6">Uncharacterized protein</fullName>
    </submittedName>
</protein>
<dbReference type="AlphaFoldDB" id="A0ABD1YRP0"/>
<evidence type="ECO:0000256" key="1">
    <source>
        <dbReference type="ARBA" id="ARBA00004496"/>
    </source>
</evidence>
<feature type="repeat" description="TPR" evidence="5">
    <location>
        <begin position="79"/>
        <end position="112"/>
    </location>
</feature>
<keyword evidence="4 5" id="KW-0802">TPR repeat</keyword>
<accession>A0ABD1YRP0</accession>
<dbReference type="InterPro" id="IPR013105">
    <property type="entry name" value="TPR_2"/>
</dbReference>
<gene>
    <name evidence="6" type="ORF">R1flu_004794</name>
</gene>
<dbReference type="PANTHER" id="PTHR22904:SF523">
    <property type="entry name" value="STRESS-INDUCED-PHOSPHOPROTEIN 1"/>
    <property type="match status" value="1"/>
</dbReference>
<dbReference type="PROSITE" id="PS50005">
    <property type="entry name" value="TPR"/>
    <property type="match status" value="2"/>
</dbReference>
<proteinExistence type="predicted"/>
<dbReference type="Pfam" id="PF13414">
    <property type="entry name" value="TPR_11"/>
    <property type="match status" value="1"/>
</dbReference>
<name>A0ABD1YRP0_9MARC</name>
<dbReference type="SMART" id="SM00028">
    <property type="entry name" value="TPR"/>
    <property type="match status" value="3"/>
</dbReference>
<keyword evidence="7" id="KW-1185">Reference proteome</keyword>
<feature type="repeat" description="TPR" evidence="5">
    <location>
        <begin position="11"/>
        <end position="44"/>
    </location>
</feature>
<evidence type="ECO:0000256" key="4">
    <source>
        <dbReference type="ARBA" id="ARBA00022803"/>
    </source>
</evidence>
<evidence type="ECO:0000256" key="3">
    <source>
        <dbReference type="ARBA" id="ARBA00022737"/>
    </source>
</evidence>
<evidence type="ECO:0000256" key="5">
    <source>
        <dbReference type="PROSITE-ProRule" id="PRU00339"/>
    </source>
</evidence>
<dbReference type="InterPro" id="IPR011990">
    <property type="entry name" value="TPR-like_helical_dom_sf"/>
</dbReference>
<comment type="subcellular location">
    <subcellularLocation>
        <location evidence="1">Cytoplasm</location>
    </subcellularLocation>
</comment>
<dbReference type="SUPFAM" id="SSF48452">
    <property type="entry name" value="TPR-like"/>
    <property type="match status" value="1"/>
</dbReference>
<dbReference type="EMBL" id="JBHFFA010000003">
    <property type="protein sequence ID" value="KAL2633315.1"/>
    <property type="molecule type" value="Genomic_DNA"/>
</dbReference>
<evidence type="ECO:0000313" key="6">
    <source>
        <dbReference type="EMBL" id="KAL2633315.1"/>
    </source>
</evidence>
<dbReference type="GO" id="GO:0005737">
    <property type="term" value="C:cytoplasm"/>
    <property type="evidence" value="ECO:0007669"/>
    <property type="project" value="UniProtKB-SubCell"/>
</dbReference>
<dbReference type="InterPro" id="IPR019734">
    <property type="entry name" value="TPR_rpt"/>
</dbReference>
<evidence type="ECO:0000313" key="7">
    <source>
        <dbReference type="Proteomes" id="UP001605036"/>
    </source>
</evidence>
<organism evidence="6 7">
    <name type="scientific">Riccia fluitans</name>
    <dbReference type="NCBI Taxonomy" id="41844"/>
    <lineage>
        <taxon>Eukaryota</taxon>
        <taxon>Viridiplantae</taxon>
        <taxon>Streptophyta</taxon>
        <taxon>Embryophyta</taxon>
        <taxon>Marchantiophyta</taxon>
        <taxon>Marchantiopsida</taxon>
        <taxon>Marchantiidae</taxon>
        <taxon>Marchantiales</taxon>
        <taxon>Ricciaceae</taxon>
        <taxon>Riccia</taxon>
    </lineage>
</organism>
<dbReference type="PANTHER" id="PTHR22904">
    <property type="entry name" value="TPR REPEAT CONTAINING PROTEIN"/>
    <property type="match status" value="1"/>
</dbReference>
<dbReference type="Pfam" id="PF07719">
    <property type="entry name" value="TPR_2"/>
    <property type="match status" value="1"/>
</dbReference>
<dbReference type="Gene3D" id="1.25.40.10">
    <property type="entry name" value="Tetratricopeptide repeat domain"/>
    <property type="match status" value="1"/>
</dbReference>